<dbReference type="Proteomes" id="UP001501598">
    <property type="component" value="Unassembled WGS sequence"/>
</dbReference>
<feature type="transmembrane region" description="Helical" evidence="2">
    <location>
        <begin position="523"/>
        <end position="543"/>
    </location>
</feature>
<feature type="compositionally biased region" description="Low complexity" evidence="1">
    <location>
        <begin position="348"/>
        <end position="363"/>
    </location>
</feature>
<dbReference type="EMBL" id="BAABGT010000029">
    <property type="protein sequence ID" value="GAA4544674.1"/>
    <property type="molecule type" value="Genomic_DNA"/>
</dbReference>
<reference evidence="4" key="1">
    <citation type="journal article" date="2019" name="Int. J. Syst. Evol. Microbiol.">
        <title>The Global Catalogue of Microorganisms (GCM) 10K type strain sequencing project: providing services to taxonomists for standard genome sequencing and annotation.</title>
        <authorList>
            <consortium name="The Broad Institute Genomics Platform"/>
            <consortium name="The Broad Institute Genome Sequencing Center for Infectious Disease"/>
            <person name="Wu L."/>
            <person name="Ma J."/>
        </authorList>
    </citation>
    <scope>NUCLEOTIDE SEQUENCE [LARGE SCALE GENOMIC DNA]</scope>
    <source>
        <strain evidence="4">JCM 17906</strain>
    </source>
</reference>
<feature type="region of interest" description="Disordered" evidence="1">
    <location>
        <begin position="1"/>
        <end position="382"/>
    </location>
</feature>
<evidence type="ECO:0000313" key="4">
    <source>
        <dbReference type="Proteomes" id="UP001501598"/>
    </source>
</evidence>
<feature type="compositionally biased region" description="Low complexity" evidence="1">
    <location>
        <begin position="144"/>
        <end position="180"/>
    </location>
</feature>
<dbReference type="RefSeq" id="WP_345415872.1">
    <property type="nucleotide sequence ID" value="NZ_BAABGT010000029.1"/>
</dbReference>
<feature type="transmembrane region" description="Helical" evidence="2">
    <location>
        <begin position="489"/>
        <end position="511"/>
    </location>
</feature>
<feature type="compositionally biased region" description="Low complexity" evidence="1">
    <location>
        <begin position="1"/>
        <end position="17"/>
    </location>
</feature>
<keyword evidence="2" id="KW-0812">Transmembrane</keyword>
<sequence>MSTSLDGSPPSADPGDPGDADRTDPPGGPRRRRAPGNEDSGPLWLQEEMRRRMEDRARNPRGRHARDEADTEQFGVDALTARLRSGGPRSAQPPGPPRPGLTPSVPPAVPSGPGVPPGAAQGPGPGWSPVQAQSPGRAQPPVEAPVHAQSPVQPQSPVQLQSPVQPQSPVQSQHQAQAPPYSGPAPQVDLAQARVQTLGAPTYQDFAPQEGPARPRPYGPDAPAAGPLAGTPAVPDVDPAATHPESGPPQDYLDYDDYDDDYDDYDEDEDDATVVDDGDPAPFERVLGPASVPLRLPAPEAYVGSRDGGPQPGPGGMRQLGGPMERAGRRAPAPDTLGGPLRGPDADSTVVPTTPTGVPGPSSWPEHAPEGGPGADDPERTDIGVLAPVQDDPATRLPLSARTAAAPAPTVAPTTEAPVDQPELGRPVGARFDRILDAEESTEAPRRVRVVLSERKGVARTVRTVVDVQEGTAVGELLRANLIRGQLAVALRVGVVALLVLGLMPMLFAFYPEVGRMEVLGLRLPWLLLGVLVYPFLLGLGWWHTKAAEKVEQNFADHVQD</sequence>
<proteinExistence type="predicted"/>
<feature type="compositionally biased region" description="Low complexity" evidence="1">
    <location>
        <begin position="402"/>
        <end position="419"/>
    </location>
</feature>
<gene>
    <name evidence="3" type="ORF">GCM10023175_23250</name>
</gene>
<keyword evidence="4" id="KW-1185">Reference proteome</keyword>
<keyword evidence="2" id="KW-1133">Transmembrane helix</keyword>
<name>A0ABP8RRY1_9PSEU</name>
<evidence type="ECO:0000313" key="3">
    <source>
        <dbReference type="EMBL" id="GAA4544674.1"/>
    </source>
</evidence>
<protein>
    <submittedName>
        <fullName evidence="3">Uncharacterized protein</fullName>
    </submittedName>
</protein>
<feature type="compositionally biased region" description="Acidic residues" evidence="1">
    <location>
        <begin position="253"/>
        <end position="279"/>
    </location>
</feature>
<feature type="compositionally biased region" description="Basic and acidic residues" evidence="1">
    <location>
        <begin position="47"/>
        <end position="58"/>
    </location>
</feature>
<keyword evidence="2" id="KW-0472">Membrane</keyword>
<evidence type="ECO:0000256" key="1">
    <source>
        <dbReference type="SAM" id="MobiDB-lite"/>
    </source>
</evidence>
<organism evidence="3 4">
    <name type="scientific">Pseudonocardia xishanensis</name>
    <dbReference type="NCBI Taxonomy" id="630995"/>
    <lineage>
        <taxon>Bacteria</taxon>
        <taxon>Bacillati</taxon>
        <taxon>Actinomycetota</taxon>
        <taxon>Actinomycetes</taxon>
        <taxon>Pseudonocardiales</taxon>
        <taxon>Pseudonocardiaceae</taxon>
        <taxon>Pseudonocardia</taxon>
    </lineage>
</organism>
<feature type="region of interest" description="Disordered" evidence="1">
    <location>
        <begin position="402"/>
        <end position="426"/>
    </location>
</feature>
<comment type="caution">
    <text evidence="3">The sequence shown here is derived from an EMBL/GenBank/DDBJ whole genome shotgun (WGS) entry which is preliminary data.</text>
</comment>
<accession>A0ABP8RRY1</accession>
<evidence type="ECO:0000256" key="2">
    <source>
        <dbReference type="SAM" id="Phobius"/>
    </source>
</evidence>
<feature type="compositionally biased region" description="Low complexity" evidence="1">
    <location>
        <begin position="221"/>
        <end position="235"/>
    </location>
</feature>
<feature type="compositionally biased region" description="Pro residues" evidence="1">
    <location>
        <begin position="91"/>
        <end position="116"/>
    </location>
</feature>